<proteinExistence type="predicted"/>
<gene>
    <name evidence="1" type="ORF">OUZ56_028974</name>
</gene>
<evidence type="ECO:0000313" key="2">
    <source>
        <dbReference type="Proteomes" id="UP001234178"/>
    </source>
</evidence>
<organism evidence="1 2">
    <name type="scientific">Daphnia magna</name>
    <dbReference type="NCBI Taxonomy" id="35525"/>
    <lineage>
        <taxon>Eukaryota</taxon>
        <taxon>Metazoa</taxon>
        <taxon>Ecdysozoa</taxon>
        <taxon>Arthropoda</taxon>
        <taxon>Crustacea</taxon>
        <taxon>Branchiopoda</taxon>
        <taxon>Diplostraca</taxon>
        <taxon>Cladocera</taxon>
        <taxon>Anomopoda</taxon>
        <taxon>Daphniidae</taxon>
        <taxon>Daphnia</taxon>
    </lineage>
</organism>
<keyword evidence="2" id="KW-1185">Reference proteome</keyword>
<evidence type="ECO:0000313" key="1">
    <source>
        <dbReference type="EMBL" id="KAK4036927.1"/>
    </source>
</evidence>
<dbReference type="Proteomes" id="UP001234178">
    <property type="component" value="Unassembled WGS sequence"/>
</dbReference>
<accession>A0ABR0B5F6</accession>
<comment type="caution">
    <text evidence="1">The sequence shown here is derived from an EMBL/GenBank/DDBJ whole genome shotgun (WGS) entry which is preliminary data.</text>
</comment>
<dbReference type="EMBL" id="JAOYFB010000040">
    <property type="protein sequence ID" value="KAK4036927.1"/>
    <property type="molecule type" value="Genomic_DNA"/>
</dbReference>
<sequence>MKQPSGVPRIAYSTSRSMRTIAVGSCSPPEPLKSSLRISKVWKRLSVMKPMENTWVIIDAGLVVRTNRDRNMQIELCKAIEVLVDGSPSSLFHETLARI</sequence>
<name>A0ABR0B5F6_9CRUS</name>
<protein>
    <submittedName>
        <fullName evidence="1">Uncharacterized protein</fullName>
    </submittedName>
</protein>
<reference evidence="1 2" key="1">
    <citation type="journal article" date="2023" name="Nucleic Acids Res.">
        <title>The hologenome of Daphnia magna reveals possible DNA methylation and microbiome-mediated evolution of the host genome.</title>
        <authorList>
            <person name="Chaturvedi A."/>
            <person name="Li X."/>
            <person name="Dhandapani V."/>
            <person name="Marshall H."/>
            <person name="Kissane S."/>
            <person name="Cuenca-Cambronero M."/>
            <person name="Asole G."/>
            <person name="Calvet F."/>
            <person name="Ruiz-Romero M."/>
            <person name="Marangio P."/>
            <person name="Guigo R."/>
            <person name="Rago D."/>
            <person name="Mirbahai L."/>
            <person name="Eastwood N."/>
            <person name="Colbourne J.K."/>
            <person name="Zhou J."/>
            <person name="Mallon E."/>
            <person name="Orsini L."/>
        </authorList>
    </citation>
    <scope>NUCLEOTIDE SEQUENCE [LARGE SCALE GENOMIC DNA]</scope>
    <source>
        <strain evidence="1">LRV0_1</strain>
    </source>
</reference>